<evidence type="ECO:0000313" key="3">
    <source>
        <dbReference type="EMBL" id="QDV42560.1"/>
    </source>
</evidence>
<feature type="signal peptide" evidence="2">
    <location>
        <begin position="1"/>
        <end position="24"/>
    </location>
</feature>
<accession>A0A518HNY3</accession>
<sequence precursor="true">MNTPQSIVSVFVGLLLAAASACYRADLRETPARPTVKTESLWNPDRPLEFSPHSDDGSFAFQFQLDDSVSVYGNLGEINRLTLRAAPAPWDLSDYSALSIQMANGSDRIVSIHASVFGSQQRRNHQAGSGVLILLPGEQGALTIPFGFAAGEYEGNPAFENVAIKPNGHRQHWNPSSRLGLNRIELVLSSPADSYALESIRVDATFPTEAAKISQLEALPYVDRFGQCRTLDWPKKLSSLDELRSRSDRDPSTLPTQSKAKSPVNEPKKNWFQIKKLDGQWWFLDQQGAPFWSLGVARVGTGTPVRLWKQRQLYQWVPADPGGPFATAFSKRNGIGFFDYYKANAIREFGRHHRRIASARTTNRLNSWGVTTIGIHSDPVIVNDSKLPFAGFIAASEGLTYIVNNVPDPFSQSFAKQLSSRAEQIAKKLADRPRCMGIFVDEDQRWPTDLVSQVFARDGPARDALIQWLAKKYETIDRLNHVWETDFDTWKSVRVSAAMIGRYRTRQFVNHSTDEAPKDPCAQDIESLEYFFAKRYFSHCEQALSEHMPNHLYLGSRISYCSPAVLAACAEHADVISLNCFDPLPSCRPLPAGIDRPVLISRFHVGALDRGVPAMGKLLGHDQSQRERIFASYVVSALADPRIVGVHYDSYVDASIAAQPGEADRPGWVDITDNPYDGLTRISSRLSEKMTEIRQAAPANALEPLEELLKPQK</sequence>
<dbReference type="Proteomes" id="UP000319004">
    <property type="component" value="Chromosome"/>
</dbReference>
<keyword evidence="2" id="KW-0732">Signal</keyword>
<keyword evidence="4" id="KW-1185">Reference proteome</keyword>
<feature type="compositionally biased region" description="Basic and acidic residues" evidence="1">
    <location>
        <begin position="242"/>
        <end position="251"/>
    </location>
</feature>
<evidence type="ECO:0008006" key="5">
    <source>
        <dbReference type="Google" id="ProtNLM"/>
    </source>
</evidence>
<dbReference type="AlphaFoldDB" id="A0A518HNY3"/>
<name>A0A518HNY3_9BACT</name>
<dbReference type="RefSeq" id="WP_145386161.1">
    <property type="nucleotide sequence ID" value="NZ_CP037423.1"/>
</dbReference>
<reference evidence="3 4" key="1">
    <citation type="submission" date="2019-03" db="EMBL/GenBank/DDBJ databases">
        <title>Deep-cultivation of Planctomycetes and their phenomic and genomic characterization uncovers novel biology.</title>
        <authorList>
            <person name="Wiegand S."/>
            <person name="Jogler M."/>
            <person name="Boedeker C."/>
            <person name="Pinto D."/>
            <person name="Vollmers J."/>
            <person name="Rivas-Marin E."/>
            <person name="Kohn T."/>
            <person name="Peeters S.H."/>
            <person name="Heuer A."/>
            <person name="Rast P."/>
            <person name="Oberbeckmann S."/>
            <person name="Bunk B."/>
            <person name="Jeske O."/>
            <person name="Meyerdierks A."/>
            <person name="Storesund J.E."/>
            <person name="Kallscheuer N."/>
            <person name="Luecker S."/>
            <person name="Lage O.M."/>
            <person name="Pohl T."/>
            <person name="Merkel B.J."/>
            <person name="Hornburger P."/>
            <person name="Mueller R.-W."/>
            <person name="Bruemmer F."/>
            <person name="Labrenz M."/>
            <person name="Spormann A.M."/>
            <person name="Op den Camp H."/>
            <person name="Overmann J."/>
            <person name="Amann R."/>
            <person name="Jetten M.S.M."/>
            <person name="Mascher T."/>
            <person name="Medema M.H."/>
            <person name="Devos D.P."/>
            <person name="Kaster A.-K."/>
            <person name="Ovreas L."/>
            <person name="Rohde M."/>
            <person name="Galperin M.Y."/>
            <person name="Jogler C."/>
        </authorList>
    </citation>
    <scope>NUCLEOTIDE SEQUENCE [LARGE SCALE GENOMIC DNA]</scope>
    <source>
        <strain evidence="3 4">Enr13</strain>
    </source>
</reference>
<organism evidence="3 4">
    <name type="scientific">Stieleria neptunia</name>
    <dbReference type="NCBI Taxonomy" id="2527979"/>
    <lineage>
        <taxon>Bacteria</taxon>
        <taxon>Pseudomonadati</taxon>
        <taxon>Planctomycetota</taxon>
        <taxon>Planctomycetia</taxon>
        <taxon>Pirellulales</taxon>
        <taxon>Pirellulaceae</taxon>
        <taxon>Stieleria</taxon>
    </lineage>
</organism>
<dbReference type="OrthoDB" id="9760450at2"/>
<feature type="chain" id="PRO_5021816753" description="Glycoside hydrolase family 42 N-terminal domain-containing protein" evidence="2">
    <location>
        <begin position="25"/>
        <end position="713"/>
    </location>
</feature>
<dbReference type="InterPro" id="IPR017853">
    <property type="entry name" value="GH"/>
</dbReference>
<dbReference type="EMBL" id="CP037423">
    <property type="protein sequence ID" value="QDV42560.1"/>
    <property type="molecule type" value="Genomic_DNA"/>
</dbReference>
<dbReference type="SUPFAM" id="SSF51445">
    <property type="entry name" value="(Trans)glycosidases"/>
    <property type="match status" value="1"/>
</dbReference>
<protein>
    <recommendedName>
        <fullName evidence="5">Glycoside hydrolase family 42 N-terminal domain-containing protein</fullName>
    </recommendedName>
</protein>
<dbReference type="Gene3D" id="3.20.20.80">
    <property type="entry name" value="Glycosidases"/>
    <property type="match status" value="1"/>
</dbReference>
<dbReference type="KEGG" id="snep:Enr13x_24080"/>
<evidence type="ECO:0000256" key="1">
    <source>
        <dbReference type="SAM" id="MobiDB-lite"/>
    </source>
</evidence>
<feature type="region of interest" description="Disordered" evidence="1">
    <location>
        <begin position="242"/>
        <end position="266"/>
    </location>
</feature>
<gene>
    <name evidence="3" type="ORF">Enr13x_24080</name>
</gene>
<evidence type="ECO:0000313" key="4">
    <source>
        <dbReference type="Proteomes" id="UP000319004"/>
    </source>
</evidence>
<proteinExistence type="predicted"/>
<evidence type="ECO:0000256" key="2">
    <source>
        <dbReference type="SAM" id="SignalP"/>
    </source>
</evidence>